<evidence type="ECO:0000313" key="10">
    <source>
        <dbReference type="Proteomes" id="UP000243105"/>
    </source>
</evidence>
<dbReference type="InterPro" id="IPR003495">
    <property type="entry name" value="CobW/HypB/UreG_nucleotide-bd"/>
</dbReference>
<evidence type="ECO:0000256" key="6">
    <source>
        <dbReference type="ARBA" id="ARBA00022833"/>
    </source>
</evidence>
<dbReference type="GO" id="GO:0005525">
    <property type="term" value="F:GTP binding"/>
    <property type="evidence" value="ECO:0007669"/>
    <property type="project" value="UniProtKB-KW"/>
</dbReference>
<evidence type="ECO:0000256" key="2">
    <source>
        <dbReference type="ARBA" id="ARBA00022596"/>
    </source>
</evidence>
<reference evidence="9 10" key="1">
    <citation type="submission" date="2015-11" db="EMBL/GenBank/DDBJ databases">
        <authorList>
            <person name="Varghese N."/>
        </authorList>
    </citation>
    <scope>NUCLEOTIDE SEQUENCE [LARGE SCALE GENOMIC DNA]</scope>
    <source>
        <strain evidence="9 10">JGI-25</strain>
    </source>
</reference>
<evidence type="ECO:0000256" key="7">
    <source>
        <dbReference type="ARBA" id="ARBA00023134"/>
    </source>
</evidence>
<evidence type="ECO:0000313" key="9">
    <source>
        <dbReference type="EMBL" id="CUS99008.1"/>
    </source>
</evidence>
<dbReference type="GO" id="GO:0003924">
    <property type="term" value="F:GTPase activity"/>
    <property type="evidence" value="ECO:0007669"/>
    <property type="project" value="InterPro"/>
</dbReference>
<evidence type="ECO:0000256" key="5">
    <source>
        <dbReference type="ARBA" id="ARBA00022801"/>
    </source>
</evidence>
<dbReference type="GO" id="GO:0008270">
    <property type="term" value="F:zinc ion binding"/>
    <property type="evidence" value="ECO:0007669"/>
    <property type="project" value="TreeGrafter"/>
</dbReference>
<accession>A0A916LIU8</accession>
<dbReference type="Proteomes" id="UP000243105">
    <property type="component" value="Unassembled WGS sequence"/>
</dbReference>
<dbReference type="InterPro" id="IPR004392">
    <property type="entry name" value="Hyd_mat_HypB"/>
</dbReference>
<evidence type="ECO:0000256" key="3">
    <source>
        <dbReference type="ARBA" id="ARBA00022723"/>
    </source>
</evidence>
<dbReference type="Pfam" id="PF02492">
    <property type="entry name" value="cobW"/>
    <property type="match status" value="1"/>
</dbReference>
<dbReference type="AlphaFoldDB" id="A0A916LIU8"/>
<keyword evidence="2" id="KW-0533">Nickel</keyword>
<dbReference type="PIRSF" id="PIRSF005624">
    <property type="entry name" value="Ni-bind_GTPase"/>
    <property type="match status" value="1"/>
</dbReference>
<dbReference type="EMBL" id="CZVV01000021">
    <property type="protein sequence ID" value="CUS99008.1"/>
    <property type="molecule type" value="Genomic_DNA"/>
</dbReference>
<dbReference type="CDD" id="cd05390">
    <property type="entry name" value="HypB"/>
    <property type="match status" value="1"/>
</dbReference>
<evidence type="ECO:0000256" key="4">
    <source>
        <dbReference type="ARBA" id="ARBA00022741"/>
    </source>
</evidence>
<protein>
    <submittedName>
        <fullName evidence="9">Hydrogenase nickel incorporation protein HypB</fullName>
    </submittedName>
</protein>
<dbReference type="NCBIfam" id="TIGR00073">
    <property type="entry name" value="hypB"/>
    <property type="match status" value="1"/>
</dbReference>
<proteinExistence type="inferred from homology"/>
<dbReference type="Gene3D" id="3.40.50.300">
    <property type="entry name" value="P-loop containing nucleotide triphosphate hydrolases"/>
    <property type="match status" value="1"/>
</dbReference>
<keyword evidence="6" id="KW-0862">Zinc</keyword>
<dbReference type="GO" id="GO:0051604">
    <property type="term" value="P:protein maturation"/>
    <property type="evidence" value="ECO:0007669"/>
    <property type="project" value="InterPro"/>
</dbReference>
<keyword evidence="7" id="KW-0342">GTP-binding</keyword>
<dbReference type="SUPFAM" id="SSF52540">
    <property type="entry name" value="P-loop containing nucleoside triphosphate hydrolases"/>
    <property type="match status" value="1"/>
</dbReference>
<evidence type="ECO:0000256" key="1">
    <source>
        <dbReference type="ARBA" id="ARBA00006211"/>
    </source>
</evidence>
<feature type="domain" description="CobW/HypB/UreG nucleotide-binding" evidence="8">
    <location>
        <begin position="33"/>
        <end position="193"/>
    </location>
</feature>
<dbReference type="PANTHER" id="PTHR30134">
    <property type="entry name" value="HYDROGENASE PROTEIN ASSEMBLY PROTEIN, NICKEL CHAPERONE"/>
    <property type="match status" value="1"/>
</dbReference>
<evidence type="ECO:0000259" key="8">
    <source>
        <dbReference type="Pfam" id="PF02492"/>
    </source>
</evidence>
<comment type="caution">
    <text evidence="9">The sequence shown here is derived from an EMBL/GenBank/DDBJ whole genome shotgun (WGS) entry which is preliminary data.</text>
</comment>
<dbReference type="InterPro" id="IPR027417">
    <property type="entry name" value="P-loop_NTPase"/>
</dbReference>
<comment type="similarity">
    <text evidence="1">Belongs to the SIMIBI class G3E GTPase family. HypB/HupM subfamily.</text>
</comment>
<keyword evidence="4" id="KW-0547">Nucleotide-binding</keyword>
<sequence>MHKIDVGANVLQVNEKIALENKELFKKWGVFTVNLMSAPGAGKTSVLEETIKRLKDNFSIAVIEGDLQTTVDSDRIKALGIPAYQITTGNVCHLDARMVHNALHEFKLDGFDILFIENVGNLVCPAEFYLGEDLRVMVYSVVEGAEKPKKYPLMFHEVEVVLLNKIDLLPYAGVELKDLEKNVLEVNPRAKIFPISCKTGEGIDDWISWFRNRIQKFRENVKS</sequence>
<keyword evidence="3" id="KW-0479">Metal-binding</keyword>
<dbReference type="RefSeq" id="WP_072263680.1">
    <property type="nucleotide sequence ID" value="NZ_CZVV01000021.1"/>
</dbReference>
<keyword evidence="5" id="KW-0378">Hydrolase</keyword>
<organism evidence="9 10">
    <name type="scientific">Kryptobacter tengchongensis</name>
    <dbReference type="NCBI Taxonomy" id="1643429"/>
    <lineage>
        <taxon>Bacteria</taxon>
        <taxon>Pseudomonadati</taxon>
        <taxon>Candidatus Kryptoniota</taxon>
        <taxon>Candidatus Kryptobacter</taxon>
    </lineage>
</organism>
<gene>
    <name evidence="9" type="ORF">JGI25_00510</name>
</gene>
<name>A0A916LIU8_KRYT1</name>
<dbReference type="GO" id="GO:0016151">
    <property type="term" value="F:nickel cation binding"/>
    <property type="evidence" value="ECO:0007669"/>
    <property type="project" value="InterPro"/>
</dbReference>
<dbReference type="PANTHER" id="PTHR30134:SF2">
    <property type="entry name" value="HYDROGENASE MATURATION FACTOR HYPB"/>
    <property type="match status" value="1"/>
</dbReference>